<evidence type="ECO:0000313" key="2">
    <source>
        <dbReference type="EMBL" id="MBW4661398.1"/>
    </source>
</evidence>
<dbReference type="Pfam" id="PF00535">
    <property type="entry name" value="Glycos_transf_2"/>
    <property type="match status" value="1"/>
</dbReference>
<comment type="caution">
    <text evidence="2">The sequence shown here is derived from an EMBL/GenBank/DDBJ whole genome shotgun (WGS) entry which is preliminary data.</text>
</comment>
<reference evidence="2" key="2">
    <citation type="journal article" date="2022" name="Microbiol. Resour. Announc.">
        <title>Metagenome Sequencing to Explore Phylogenomics of Terrestrial Cyanobacteria.</title>
        <authorList>
            <person name="Ward R.D."/>
            <person name="Stajich J.E."/>
            <person name="Johansen J.R."/>
            <person name="Huntemann M."/>
            <person name="Clum A."/>
            <person name="Foster B."/>
            <person name="Foster B."/>
            <person name="Roux S."/>
            <person name="Palaniappan K."/>
            <person name="Varghese N."/>
            <person name="Mukherjee S."/>
            <person name="Reddy T.B.K."/>
            <person name="Daum C."/>
            <person name="Copeland A."/>
            <person name="Chen I.A."/>
            <person name="Ivanova N.N."/>
            <person name="Kyrpides N.C."/>
            <person name="Shapiro N."/>
            <person name="Eloe-Fadrosh E.A."/>
            <person name="Pietrasiak N."/>
        </authorList>
    </citation>
    <scope>NUCLEOTIDE SEQUENCE</scope>
    <source>
        <strain evidence="2">UHER 2000/2452</strain>
    </source>
</reference>
<dbReference type="Gene3D" id="3.90.550.10">
    <property type="entry name" value="Spore Coat Polysaccharide Biosynthesis Protein SpsA, Chain A"/>
    <property type="match status" value="1"/>
</dbReference>
<dbReference type="GO" id="GO:0016757">
    <property type="term" value="F:glycosyltransferase activity"/>
    <property type="evidence" value="ECO:0007669"/>
    <property type="project" value="UniProtKB-KW"/>
</dbReference>
<dbReference type="Proteomes" id="UP000757435">
    <property type="component" value="Unassembled WGS sequence"/>
</dbReference>
<evidence type="ECO:0000313" key="3">
    <source>
        <dbReference type="Proteomes" id="UP000757435"/>
    </source>
</evidence>
<proteinExistence type="predicted"/>
<dbReference type="SUPFAM" id="SSF53448">
    <property type="entry name" value="Nucleotide-diphospho-sugar transferases"/>
    <property type="match status" value="1"/>
</dbReference>
<dbReference type="InterPro" id="IPR001173">
    <property type="entry name" value="Glyco_trans_2-like"/>
</dbReference>
<accession>A0A951QHN4</accession>
<name>A0A951QHN4_9CYAN</name>
<protein>
    <submittedName>
        <fullName evidence="2">Glycosyltransferase</fullName>
        <ecNumber evidence="2">2.4.-.-</ecNumber>
    </submittedName>
</protein>
<dbReference type="EC" id="2.4.-.-" evidence="2"/>
<dbReference type="InterPro" id="IPR050834">
    <property type="entry name" value="Glycosyltransf_2"/>
</dbReference>
<evidence type="ECO:0000259" key="1">
    <source>
        <dbReference type="Pfam" id="PF00535"/>
    </source>
</evidence>
<dbReference type="AlphaFoldDB" id="A0A951QHN4"/>
<dbReference type="InterPro" id="IPR029044">
    <property type="entry name" value="Nucleotide-diphossugar_trans"/>
</dbReference>
<keyword evidence="2" id="KW-0328">Glycosyltransferase</keyword>
<organism evidence="2 3">
    <name type="scientific">Drouetiella hepatica Uher 2000/2452</name>
    <dbReference type="NCBI Taxonomy" id="904376"/>
    <lineage>
        <taxon>Bacteria</taxon>
        <taxon>Bacillati</taxon>
        <taxon>Cyanobacteriota</taxon>
        <taxon>Cyanophyceae</taxon>
        <taxon>Oculatellales</taxon>
        <taxon>Oculatellaceae</taxon>
        <taxon>Drouetiella</taxon>
    </lineage>
</organism>
<dbReference type="EMBL" id="JAHHHD010000036">
    <property type="protein sequence ID" value="MBW4661398.1"/>
    <property type="molecule type" value="Genomic_DNA"/>
</dbReference>
<feature type="domain" description="Glycosyltransferase 2-like" evidence="1">
    <location>
        <begin position="6"/>
        <end position="53"/>
    </location>
</feature>
<gene>
    <name evidence="2" type="ORF">KME15_22210</name>
</gene>
<dbReference type="PANTHER" id="PTHR43685:SF2">
    <property type="entry name" value="GLYCOSYLTRANSFERASE 2-LIKE DOMAIN-CONTAINING PROTEIN"/>
    <property type="match status" value="1"/>
</dbReference>
<dbReference type="PANTHER" id="PTHR43685">
    <property type="entry name" value="GLYCOSYLTRANSFERASE"/>
    <property type="match status" value="1"/>
</dbReference>
<sequence length="54" mass="5984">MPIATLILTTYNRSSYLPSAIASILSQTHHNFELLIWDDGSTDGTLDIAQSYAR</sequence>
<keyword evidence="2" id="KW-0808">Transferase</keyword>
<reference evidence="2" key="1">
    <citation type="submission" date="2021-05" db="EMBL/GenBank/DDBJ databases">
        <authorList>
            <person name="Pietrasiak N."/>
            <person name="Ward R."/>
            <person name="Stajich J.E."/>
            <person name="Kurbessoian T."/>
        </authorList>
    </citation>
    <scope>NUCLEOTIDE SEQUENCE</scope>
    <source>
        <strain evidence="2">UHER 2000/2452</strain>
    </source>
</reference>